<gene>
    <name evidence="2" type="ORF">IV500_04395</name>
</gene>
<dbReference type="AlphaFoldDB" id="A0A931CLG9"/>
<evidence type="ECO:0000259" key="1">
    <source>
        <dbReference type="Pfam" id="PF08808"/>
    </source>
</evidence>
<evidence type="ECO:0000313" key="2">
    <source>
        <dbReference type="EMBL" id="MBG0738660.1"/>
    </source>
</evidence>
<dbReference type="Proteomes" id="UP000655366">
    <property type="component" value="Unassembled WGS sequence"/>
</dbReference>
<name>A0A931CLG9_9MICC</name>
<keyword evidence="3" id="KW-1185">Reference proteome</keyword>
<organism evidence="2 3">
    <name type="scientific">Arthrobacter terrae</name>
    <dbReference type="NCBI Taxonomy" id="2935737"/>
    <lineage>
        <taxon>Bacteria</taxon>
        <taxon>Bacillati</taxon>
        <taxon>Actinomycetota</taxon>
        <taxon>Actinomycetes</taxon>
        <taxon>Micrococcales</taxon>
        <taxon>Micrococcaceae</taxon>
        <taxon>Arthrobacter</taxon>
    </lineage>
</organism>
<dbReference type="InterPro" id="IPR014914">
    <property type="entry name" value="RES_dom"/>
</dbReference>
<feature type="domain" description="RES" evidence="1">
    <location>
        <begin position="4"/>
        <end position="152"/>
    </location>
</feature>
<sequence>MLAYRVFPHLAAARMGKTGSADYLYKRQGGGRIDNPAHYDMWYLALTKEGAIGETFGNVPVWSDEMFDFPALPGSRRALATFSIPDGLALIDLDDAQTLLDRHLRPTQVISRNRPLTQTWALKIFEFRNDAGERKWAGVKWWSFQRPQWSIVGIWVAPGSPQPHRFVGVEELTLSHPSIVDAATSLSRTFR</sequence>
<protein>
    <submittedName>
        <fullName evidence="2">RES family NAD+ phosphorylase</fullName>
    </submittedName>
</protein>
<dbReference type="RefSeq" id="WP_196395614.1">
    <property type="nucleotide sequence ID" value="NZ_JADNYM010000005.1"/>
</dbReference>
<reference evidence="2 3" key="1">
    <citation type="submission" date="2020-11" db="EMBL/GenBank/DDBJ databases">
        <title>Arthrobacter antarcticus sp. nov., isolated from Antarctic Soil.</title>
        <authorList>
            <person name="Li J."/>
        </authorList>
    </citation>
    <scope>NUCLEOTIDE SEQUENCE [LARGE SCALE GENOMIC DNA]</scope>
    <source>
        <strain evidence="2 3">Z1-20</strain>
    </source>
</reference>
<proteinExistence type="predicted"/>
<comment type="caution">
    <text evidence="2">The sequence shown here is derived from an EMBL/GenBank/DDBJ whole genome shotgun (WGS) entry which is preliminary data.</text>
</comment>
<dbReference type="EMBL" id="JADNYM010000005">
    <property type="protein sequence ID" value="MBG0738660.1"/>
    <property type="molecule type" value="Genomic_DNA"/>
</dbReference>
<dbReference type="Pfam" id="PF08808">
    <property type="entry name" value="RES"/>
    <property type="match status" value="1"/>
</dbReference>
<evidence type="ECO:0000313" key="3">
    <source>
        <dbReference type="Proteomes" id="UP000655366"/>
    </source>
</evidence>
<accession>A0A931CLG9</accession>